<dbReference type="Gene3D" id="3.30.40.10">
    <property type="entry name" value="Zinc/RING finger domain, C3HC4 (zinc finger)"/>
    <property type="match status" value="2"/>
</dbReference>
<reference evidence="20 21" key="1">
    <citation type="journal article" date="2009" name="Nature">
        <title>Evolution of pathogenicity and sexual reproduction in eight Candida genomes.</title>
        <authorList>
            <person name="Butler G."/>
            <person name="Rasmussen M.D."/>
            <person name="Lin M.F."/>
            <person name="Santos M.A."/>
            <person name="Sakthikumar S."/>
            <person name="Munro C.A."/>
            <person name="Rheinbay E."/>
            <person name="Grabherr M."/>
            <person name="Forche A."/>
            <person name="Reedy J.L."/>
            <person name="Agrafioti I."/>
            <person name="Arnaud M.B."/>
            <person name="Bates S."/>
            <person name="Brown A.J."/>
            <person name="Brunke S."/>
            <person name="Costanzo M.C."/>
            <person name="Fitzpatrick D.A."/>
            <person name="de Groot P.W."/>
            <person name="Harris D."/>
            <person name="Hoyer L.L."/>
            <person name="Hube B."/>
            <person name="Klis F.M."/>
            <person name="Kodira C."/>
            <person name="Lennard N."/>
            <person name="Logue M.E."/>
            <person name="Martin R."/>
            <person name="Neiman A.M."/>
            <person name="Nikolaou E."/>
            <person name="Quail M.A."/>
            <person name="Quinn J."/>
            <person name="Santos M.C."/>
            <person name="Schmitzberger F.F."/>
            <person name="Sherlock G."/>
            <person name="Shah P."/>
            <person name="Silverstein K.A."/>
            <person name="Skrzypek M.S."/>
            <person name="Soll D."/>
            <person name="Staggs R."/>
            <person name="Stansfield I."/>
            <person name="Stumpf M.P."/>
            <person name="Sudbery P.E."/>
            <person name="Srikantha T."/>
            <person name="Zeng Q."/>
            <person name="Berman J."/>
            <person name="Berriman M."/>
            <person name="Heitman J."/>
            <person name="Gow N.A."/>
            <person name="Lorenz M.C."/>
            <person name="Birren B.W."/>
            <person name="Kellis M."/>
            <person name="Cuomo C.A."/>
        </authorList>
    </citation>
    <scope>NUCLEOTIDE SEQUENCE [LARGE SCALE GENOMIC DNA]</scope>
    <source>
        <strain evidence="21">ATCC 11503 / BCRC 21390 / CBS 2605 / JCM 1781 / NBRC 1676 / NRRL YB-4239</strain>
    </source>
</reference>
<dbReference type="Pfam" id="PF02148">
    <property type="entry name" value="zf-UBP"/>
    <property type="match status" value="1"/>
</dbReference>
<dbReference type="AlphaFoldDB" id="A5DUT2"/>
<dbReference type="SUPFAM" id="SSF57850">
    <property type="entry name" value="RING/U-box"/>
    <property type="match status" value="1"/>
</dbReference>
<feature type="region of interest" description="Disordered" evidence="16">
    <location>
        <begin position="562"/>
        <end position="583"/>
    </location>
</feature>
<feature type="active site" description="Nucleophile" evidence="12">
    <location>
        <position position="327"/>
    </location>
</feature>
<dbReference type="SUPFAM" id="SSF54001">
    <property type="entry name" value="Cysteine proteinases"/>
    <property type="match status" value="1"/>
</dbReference>
<dbReference type="PROSITE" id="PS50271">
    <property type="entry name" value="ZF_UBP"/>
    <property type="match status" value="1"/>
</dbReference>
<evidence type="ECO:0000259" key="19">
    <source>
        <dbReference type="PROSITE" id="PS50271"/>
    </source>
</evidence>
<comment type="catalytic activity">
    <reaction evidence="1 11 15">
        <text>Thiol-dependent hydrolysis of ester, thioester, amide, peptide and isopeptide bonds formed by the C-terminal Gly of ubiquitin (a 76-residue protein attached to proteins as an intracellular targeting signal).</text>
        <dbReference type="EC" id="3.4.19.12"/>
    </reaction>
</comment>
<dbReference type="InParanoid" id="A5DUT2"/>
<evidence type="ECO:0000256" key="1">
    <source>
        <dbReference type="ARBA" id="ARBA00000707"/>
    </source>
</evidence>
<dbReference type="STRING" id="379508.A5DUT2"/>
<dbReference type="PROSITE" id="PS00973">
    <property type="entry name" value="USP_2"/>
    <property type="match status" value="1"/>
</dbReference>
<sequence length="814" mass="92339">MLDLPSDIPANVPLGVKIYKDQCIYNYDTPENNELGIDIDLKTYRAYSRNKDYNFTKQNYEQTGDYLYLNIRRALKPQEEINKLLYDDNGEKSPKIQKLEIKNVKEEDYYITQLAIYDIRDERLYTQEEVTSKLWGVAEQILERNSLNKENEIKQWEQEIVPCPHSIDLQPNNERASELDSRTEPGKCHECELTENLWICLHCGQLGCGRQQYGSTLKGNGHALKHYEETPTHPVALKLGSLSKESESCDAYCYQCNDEVKVPDLAAKLKVFNIDLETAKKTEKSLVELNIDQNLNWDFRLEGANGEKLPAVYGKGLTGMQNLGNSCYLNSVLQALLDLDSYKQFILQLDFSSSKDPTEDIKAQLIKLYDGVWSGRYSIPGSLKGEDYQLGIKPSDFKTLIGKDHEEFKTQRQQDALEFLQYFFSKTDQMLGLKLNENFKFLFDTKIVCANCNHGSIKEELLDNISVPLPAEENKNSESTTIEKCLRSLVAKEAIADYQCDHCHHSPGMAYKSSGFSTYPRNLVIGVQRIKLKNWTPVKVEDPISLEYELDLSTFEAPKFATGESENQLENREENTDASPSSSLKFVPNADALEMLLSMGFPEVRCINALHATGNSDTEMAMNWILANMDDPTIDVPLDENNKNSGNTSEIPTNVDVVGDGNGAENDASIGNLTEMGFSYQLSKKALHVSKGDLEAAVAWLFDNPDDDGIIVENDELKVDVKKEERELIKTLQGQAHDSNNNLVNRKTRYNLKSVICHKGTSPHTGHYVVFIRKLIDGKWTWVLFNDEKVVVCDENSLAEIEKTGYIYIYEKAE</sequence>
<evidence type="ECO:0000256" key="6">
    <source>
        <dbReference type="ARBA" id="ARBA00022771"/>
    </source>
</evidence>
<keyword evidence="6 14" id="KW-0863">Zinc-finger</keyword>
<dbReference type="InterPro" id="IPR028889">
    <property type="entry name" value="USP"/>
</dbReference>
<dbReference type="HOGENOM" id="CLU_009884_1_0_1"/>
<dbReference type="Gene3D" id="1.10.8.10">
    <property type="entry name" value="DNA helicase RuvA subunit, C-terminal domain"/>
    <property type="match status" value="2"/>
</dbReference>
<dbReference type="InterPro" id="IPR050164">
    <property type="entry name" value="Peptidase_C19"/>
</dbReference>
<dbReference type="SUPFAM" id="SSF46934">
    <property type="entry name" value="UBA-like"/>
    <property type="match status" value="1"/>
</dbReference>
<dbReference type="EC" id="3.4.19.12" evidence="11 15"/>
<evidence type="ECO:0000256" key="7">
    <source>
        <dbReference type="ARBA" id="ARBA00022786"/>
    </source>
</evidence>
<evidence type="ECO:0000313" key="20">
    <source>
        <dbReference type="EMBL" id="EDK42940.1"/>
    </source>
</evidence>
<dbReference type="InterPro" id="IPR001607">
    <property type="entry name" value="Znf_UBP"/>
</dbReference>
<keyword evidence="3 11" id="KW-0645">Protease</keyword>
<dbReference type="PROSITE" id="PS00972">
    <property type="entry name" value="USP_1"/>
    <property type="match status" value="1"/>
</dbReference>
<keyword evidence="7 11" id="KW-0833">Ubl conjugation pathway</keyword>
<keyword evidence="8 11" id="KW-0378">Hydrolase</keyword>
<feature type="binding site" evidence="13">
    <location>
        <position position="188"/>
    </location>
    <ligand>
        <name>Zn(2+)</name>
        <dbReference type="ChEBI" id="CHEBI:29105"/>
    </ligand>
</feature>
<evidence type="ECO:0000256" key="2">
    <source>
        <dbReference type="ARBA" id="ARBA00009085"/>
    </source>
</evidence>
<evidence type="ECO:0000256" key="10">
    <source>
        <dbReference type="ARBA" id="ARBA00022833"/>
    </source>
</evidence>
<dbReference type="InterPro" id="IPR015940">
    <property type="entry name" value="UBA"/>
</dbReference>
<feature type="domain" description="UBA" evidence="17">
    <location>
        <begin position="587"/>
        <end position="628"/>
    </location>
</feature>
<dbReference type="PROSITE" id="PS50235">
    <property type="entry name" value="USP_3"/>
    <property type="match status" value="1"/>
</dbReference>
<evidence type="ECO:0000256" key="3">
    <source>
        <dbReference type="ARBA" id="ARBA00022670"/>
    </source>
</evidence>
<feature type="domain" description="USP" evidence="18">
    <location>
        <begin position="318"/>
        <end position="813"/>
    </location>
</feature>
<comment type="similarity">
    <text evidence="2 11 15">Belongs to the peptidase C19 family.</text>
</comment>
<dbReference type="InterPro" id="IPR001394">
    <property type="entry name" value="Peptidase_C19_UCH"/>
</dbReference>
<evidence type="ECO:0000256" key="13">
    <source>
        <dbReference type="PIRSR" id="PIRSR016308-3"/>
    </source>
</evidence>
<evidence type="ECO:0000256" key="9">
    <source>
        <dbReference type="ARBA" id="ARBA00022807"/>
    </source>
</evidence>
<feature type="domain" description="UBP-type" evidence="19">
    <location>
        <begin position="161"/>
        <end position="276"/>
    </location>
</feature>
<dbReference type="GO" id="GO:0006508">
    <property type="term" value="P:proteolysis"/>
    <property type="evidence" value="ECO:0007669"/>
    <property type="project" value="UniProtKB-KW"/>
</dbReference>
<dbReference type="PANTHER" id="PTHR24006:SF664">
    <property type="entry name" value="UBIQUITIN CARBOXYL-TERMINAL HYDROLASE"/>
    <property type="match status" value="1"/>
</dbReference>
<dbReference type="OrthoDB" id="361536at2759"/>
<dbReference type="InterPro" id="IPR041432">
    <property type="entry name" value="UBP13_Znf-UBP_var"/>
</dbReference>
<dbReference type="InterPro" id="IPR018200">
    <property type="entry name" value="USP_CS"/>
</dbReference>
<accession>A5DUT2</accession>
<dbReference type="PIRSF" id="PIRSF016308">
    <property type="entry name" value="UBP"/>
    <property type="match status" value="1"/>
</dbReference>
<evidence type="ECO:0000256" key="14">
    <source>
        <dbReference type="PROSITE-ProRule" id="PRU00502"/>
    </source>
</evidence>
<keyword evidence="5" id="KW-0677">Repeat</keyword>
<organism evidence="20 21">
    <name type="scientific">Lodderomyces elongisporus (strain ATCC 11503 / CBS 2605 / JCM 1781 / NBRC 1676 / NRRL YB-4239)</name>
    <name type="common">Yeast</name>
    <name type="synonym">Saccharomyces elongisporus</name>
    <dbReference type="NCBI Taxonomy" id="379508"/>
    <lineage>
        <taxon>Eukaryota</taxon>
        <taxon>Fungi</taxon>
        <taxon>Dikarya</taxon>
        <taxon>Ascomycota</taxon>
        <taxon>Saccharomycotina</taxon>
        <taxon>Pichiomycetes</taxon>
        <taxon>Debaryomycetaceae</taxon>
        <taxon>Candida/Lodderomyces clade</taxon>
        <taxon>Lodderomyces</taxon>
    </lineage>
</organism>
<evidence type="ECO:0000313" key="21">
    <source>
        <dbReference type="Proteomes" id="UP000001996"/>
    </source>
</evidence>
<dbReference type="GO" id="GO:0005829">
    <property type="term" value="C:cytosol"/>
    <property type="evidence" value="ECO:0007669"/>
    <property type="project" value="TreeGrafter"/>
</dbReference>
<dbReference type="Pfam" id="PF17807">
    <property type="entry name" value="zf-UBP_var"/>
    <property type="match status" value="1"/>
</dbReference>
<dbReference type="Pfam" id="PF00627">
    <property type="entry name" value="UBA"/>
    <property type="match status" value="2"/>
</dbReference>
<keyword evidence="4 11" id="KW-0479">Metal-binding</keyword>
<dbReference type="InterPro" id="IPR016652">
    <property type="entry name" value="Ubiquitinyl_hydrolase"/>
</dbReference>
<dbReference type="Proteomes" id="UP000001996">
    <property type="component" value="Unassembled WGS sequence"/>
</dbReference>
<dbReference type="FunCoup" id="A5DUT2">
    <property type="interactions" value="942"/>
</dbReference>
<keyword evidence="9 11" id="KW-0788">Thiol protease</keyword>
<evidence type="ECO:0000259" key="18">
    <source>
        <dbReference type="PROSITE" id="PS50235"/>
    </source>
</evidence>
<dbReference type="eggNOG" id="KOG0944">
    <property type="taxonomic scope" value="Eukaryota"/>
</dbReference>
<dbReference type="PANTHER" id="PTHR24006">
    <property type="entry name" value="UBIQUITIN CARBOXYL-TERMINAL HYDROLASE"/>
    <property type="match status" value="1"/>
</dbReference>
<dbReference type="KEGG" id="lel:PVL30_001083"/>
<dbReference type="SMART" id="SM00290">
    <property type="entry name" value="ZnF_UBP"/>
    <property type="match status" value="1"/>
</dbReference>
<dbReference type="InterPro" id="IPR009060">
    <property type="entry name" value="UBA-like_sf"/>
</dbReference>
<evidence type="ECO:0000256" key="11">
    <source>
        <dbReference type="PIRNR" id="PIRNR016308"/>
    </source>
</evidence>
<dbReference type="FunFam" id="3.30.40.10:FF:000396">
    <property type="entry name" value="Ubiquitin carboxyl-terminal hydrolase"/>
    <property type="match status" value="1"/>
</dbReference>
<dbReference type="VEuPathDB" id="FungiDB:LELG_01118"/>
<evidence type="ECO:0000256" key="12">
    <source>
        <dbReference type="PIRSR" id="PIRSR016308-1"/>
    </source>
</evidence>
<dbReference type="Pfam" id="PF00443">
    <property type="entry name" value="UCH"/>
    <property type="match status" value="1"/>
</dbReference>
<dbReference type="EMBL" id="CH981524">
    <property type="protein sequence ID" value="EDK42940.1"/>
    <property type="molecule type" value="Genomic_DNA"/>
</dbReference>
<dbReference type="PROSITE" id="PS50030">
    <property type="entry name" value="UBA"/>
    <property type="match status" value="2"/>
</dbReference>
<dbReference type="Gene3D" id="3.90.70.10">
    <property type="entry name" value="Cysteine proteinases"/>
    <property type="match status" value="2"/>
</dbReference>
<dbReference type="GO" id="GO:0016579">
    <property type="term" value="P:protein deubiquitination"/>
    <property type="evidence" value="ECO:0007669"/>
    <property type="project" value="InterPro"/>
</dbReference>
<dbReference type="CDD" id="cd14385">
    <property type="entry name" value="UBA1_spUBP14_like"/>
    <property type="match status" value="1"/>
</dbReference>
<dbReference type="GeneID" id="5235504"/>
<feature type="binding site" evidence="13">
    <location>
        <position position="208"/>
    </location>
    <ligand>
        <name>Zn(2+)</name>
        <dbReference type="ChEBI" id="CHEBI:29105"/>
    </ligand>
</feature>
<evidence type="ECO:0000256" key="16">
    <source>
        <dbReference type="SAM" id="MobiDB-lite"/>
    </source>
</evidence>
<gene>
    <name evidence="20" type="ORF">LELG_01118</name>
</gene>
<evidence type="ECO:0000259" key="17">
    <source>
        <dbReference type="PROSITE" id="PS50030"/>
    </source>
</evidence>
<evidence type="ECO:0000256" key="15">
    <source>
        <dbReference type="RuleBase" id="RU366025"/>
    </source>
</evidence>
<dbReference type="GO" id="GO:0008270">
    <property type="term" value="F:zinc ion binding"/>
    <property type="evidence" value="ECO:0007669"/>
    <property type="project" value="UniProtKB-UniRule"/>
</dbReference>
<feature type="domain" description="UBA" evidence="17">
    <location>
        <begin position="664"/>
        <end position="704"/>
    </location>
</feature>
<dbReference type="CDD" id="cd02658">
    <property type="entry name" value="Peptidase_C19B"/>
    <property type="match status" value="1"/>
</dbReference>
<feature type="binding site" evidence="13">
    <location>
        <position position="191"/>
    </location>
    <ligand>
        <name>Zn(2+)</name>
        <dbReference type="ChEBI" id="CHEBI:29105"/>
    </ligand>
</feature>
<feature type="active site" description="Proton acceptor" evidence="12">
    <location>
        <position position="767"/>
    </location>
</feature>
<evidence type="ECO:0000256" key="4">
    <source>
        <dbReference type="ARBA" id="ARBA00022723"/>
    </source>
</evidence>
<feature type="binding site" evidence="13">
    <location>
        <position position="222"/>
    </location>
    <ligand>
        <name>Zn(2+)</name>
        <dbReference type="ChEBI" id="CHEBI:29105"/>
    </ligand>
</feature>
<evidence type="ECO:0000256" key="5">
    <source>
        <dbReference type="ARBA" id="ARBA00022737"/>
    </source>
</evidence>
<dbReference type="InterPro" id="IPR013083">
    <property type="entry name" value="Znf_RING/FYVE/PHD"/>
</dbReference>
<dbReference type="MEROPS" id="C19.089"/>
<keyword evidence="21" id="KW-1185">Reference proteome</keyword>
<dbReference type="GO" id="GO:0004843">
    <property type="term" value="F:cysteine-type deubiquitinase activity"/>
    <property type="evidence" value="ECO:0007669"/>
    <property type="project" value="UniProtKB-UniRule"/>
</dbReference>
<keyword evidence="10 11" id="KW-0862">Zinc</keyword>
<dbReference type="GO" id="GO:0005634">
    <property type="term" value="C:nucleus"/>
    <property type="evidence" value="ECO:0007669"/>
    <property type="project" value="TreeGrafter"/>
</dbReference>
<protein>
    <recommendedName>
        <fullName evidence="11 15">Ubiquitin carboxyl-terminal hydrolase</fullName>
        <ecNumber evidence="11 15">3.4.19.12</ecNumber>
    </recommendedName>
</protein>
<evidence type="ECO:0000256" key="8">
    <source>
        <dbReference type="ARBA" id="ARBA00022801"/>
    </source>
</evidence>
<dbReference type="OMA" id="FVPCEHT"/>
<dbReference type="InterPro" id="IPR038765">
    <property type="entry name" value="Papain-like_cys_pep_sf"/>
</dbReference>
<proteinExistence type="inferred from homology"/>
<name>A5DUT2_LODEL</name>
<dbReference type="SMART" id="SM00165">
    <property type="entry name" value="UBA"/>
    <property type="match status" value="2"/>
</dbReference>